<proteinExistence type="predicted"/>
<evidence type="ECO:0000313" key="1">
    <source>
        <dbReference type="EMBL" id="GAU18462.1"/>
    </source>
</evidence>
<accession>A0A2Z6LKY1</accession>
<dbReference type="OrthoDB" id="10611946at2759"/>
<dbReference type="AlphaFoldDB" id="A0A2Z6LKY1"/>
<keyword evidence="2" id="KW-1185">Reference proteome</keyword>
<protein>
    <submittedName>
        <fullName evidence="1">Uncharacterized protein</fullName>
    </submittedName>
</protein>
<evidence type="ECO:0000313" key="2">
    <source>
        <dbReference type="Proteomes" id="UP000242715"/>
    </source>
</evidence>
<name>A0A2Z6LKY1_TRISU</name>
<organism evidence="1 2">
    <name type="scientific">Trifolium subterraneum</name>
    <name type="common">Subterranean clover</name>
    <dbReference type="NCBI Taxonomy" id="3900"/>
    <lineage>
        <taxon>Eukaryota</taxon>
        <taxon>Viridiplantae</taxon>
        <taxon>Streptophyta</taxon>
        <taxon>Embryophyta</taxon>
        <taxon>Tracheophyta</taxon>
        <taxon>Spermatophyta</taxon>
        <taxon>Magnoliopsida</taxon>
        <taxon>eudicotyledons</taxon>
        <taxon>Gunneridae</taxon>
        <taxon>Pentapetalae</taxon>
        <taxon>rosids</taxon>
        <taxon>fabids</taxon>
        <taxon>Fabales</taxon>
        <taxon>Fabaceae</taxon>
        <taxon>Papilionoideae</taxon>
        <taxon>50 kb inversion clade</taxon>
        <taxon>NPAAA clade</taxon>
        <taxon>Hologalegina</taxon>
        <taxon>IRL clade</taxon>
        <taxon>Trifolieae</taxon>
        <taxon>Trifolium</taxon>
    </lineage>
</organism>
<sequence length="236" mass="26091">MSGKFLSATVADFILDHHWHIPFDLEVMFPNLRHIIDRVSIPMEHKPDVLVWIHTDSGIAEFMIALLEDLLMLLVFSIQIDEMTRKFIWISWNSLSCMVGTLIVTQSKKNNGVLLTPDCASLDVVLRHKAWMTILIIYSDIDCGAFGVSVGNSGTNWGPPIPAQGGGAASGYATGNNVYEGGDSSFDLGISELKKKSGGLRVRLARQANTAMLRKLAWVKKIHMLLNRISSALLDQ</sequence>
<reference evidence="2" key="1">
    <citation type="journal article" date="2017" name="Front. Plant Sci.">
        <title>Climate Clever Clovers: New Paradigm to Reduce the Environmental Footprint of Ruminants by Breeding Low Methanogenic Forages Utilizing Haplotype Variation.</title>
        <authorList>
            <person name="Kaur P."/>
            <person name="Appels R."/>
            <person name="Bayer P.E."/>
            <person name="Keeble-Gagnere G."/>
            <person name="Wang J."/>
            <person name="Hirakawa H."/>
            <person name="Shirasawa K."/>
            <person name="Vercoe P."/>
            <person name="Stefanova K."/>
            <person name="Durmic Z."/>
            <person name="Nichols P."/>
            <person name="Revell C."/>
            <person name="Isobe S.N."/>
            <person name="Edwards D."/>
            <person name="Erskine W."/>
        </authorList>
    </citation>
    <scope>NUCLEOTIDE SEQUENCE [LARGE SCALE GENOMIC DNA]</scope>
    <source>
        <strain evidence="2">cv. Daliak</strain>
    </source>
</reference>
<dbReference type="EMBL" id="DF973184">
    <property type="protein sequence ID" value="GAU18462.1"/>
    <property type="molecule type" value="Genomic_DNA"/>
</dbReference>
<dbReference type="Proteomes" id="UP000242715">
    <property type="component" value="Unassembled WGS sequence"/>
</dbReference>
<gene>
    <name evidence="1" type="ORF">TSUD_366450</name>
</gene>